<dbReference type="SMART" id="SM00593">
    <property type="entry name" value="RUN"/>
    <property type="match status" value="1"/>
</dbReference>
<dbReference type="PANTHER" id="PTHR46556:SF1">
    <property type="entry name" value="PLECKSTRIN HOMOLOGY DOMAIN-CONTAINING FAMILY M MEMBER 2"/>
    <property type="match status" value="1"/>
</dbReference>
<dbReference type="Gene3D" id="2.30.29.30">
    <property type="entry name" value="Pleckstrin-homology domain (PH domain)/Phosphotyrosine-binding domain (PTB)"/>
    <property type="match status" value="1"/>
</dbReference>
<dbReference type="InterPro" id="IPR001849">
    <property type="entry name" value="PH_domain"/>
</dbReference>
<dbReference type="Proteomes" id="UP000494165">
    <property type="component" value="Unassembled WGS sequence"/>
</dbReference>
<dbReference type="OrthoDB" id="9983817at2759"/>
<evidence type="ECO:0000313" key="7">
    <source>
        <dbReference type="EMBL" id="CAB3385612.1"/>
    </source>
</evidence>
<dbReference type="GO" id="GO:0007030">
    <property type="term" value="P:Golgi organization"/>
    <property type="evidence" value="ECO:0007669"/>
    <property type="project" value="TreeGrafter"/>
</dbReference>
<dbReference type="CDD" id="cd17680">
    <property type="entry name" value="RUN_PLEKHM2"/>
    <property type="match status" value="1"/>
</dbReference>
<protein>
    <recommendedName>
        <fullName evidence="9">RUN domain-containing protein</fullName>
    </recommendedName>
</protein>
<sequence length="771" mass="87404">MLKAFKSAYHSKENSLLKERTEKKEENHVKDPILEDVGRAIKLLLQYGLGEDKIRSSCWVAQDLCHRLDHALRHGLRRPTAGYWPLVRPFTHTDNVKMLERNCSKRRATLDKSTSWLYHSLNEGSLEGYLRTFSREGNLLSKHYFNYAFLRDEQRRDLLIGLLASLQGVCFELALQCFDSMQSSVNSLPSPEDSGVVTADSDLSERLDSLGDQDDDSATLNELEDNRINRIMETEKVVLRSPRRDPQRHLKRVSFHEEQNNKCLNKRHSWCVDSSMTSSTLSLPCDEGGMPEEPPTFDEFHTLQGKLELVKQRRKLFLKKAALGKSKERSLRLYWPEAKINKEACREVELQINREMQKTKAKNDVINEETVLLDKRLVKLLQRDIFESQEENILKVFKGYGPLLQPGISPLLIIITSCGVYGVCHSDSKVKPKFMCNYRELEAILFGPDGLTVLFATKCKEKHLISVSGAAESLPGAIMAPVELAMRRANLVPAAWQKLNLQEMKSLRHNLSKTIPSLTGELMLWHQVVQVQDASRQNGAQDASKEGLLMVRIGIDGPWQPSYLVLRDRELWVFGDELDHEPQLVIGVARCVACGRVQLAERPHTFEIQCGRSSLPLQLAAADDYEVSDWLQALLQAACGQTAAPHFKLQPCGLMLTSGHLLAYRLDRSTPEPVCCTQLVHVTAIRAAESSWCALEFECAEAKENGGDWILYFDCAAHRAEFYQQMEAAWAKLPQALPFPSTNYLSDLLRQKCEDASTQLLTSWNPLLNFG</sequence>
<evidence type="ECO:0000313" key="8">
    <source>
        <dbReference type="Proteomes" id="UP000494165"/>
    </source>
</evidence>
<dbReference type="SMART" id="SM00233">
    <property type="entry name" value="PH"/>
    <property type="match status" value="1"/>
</dbReference>
<comment type="caution">
    <text evidence="7">The sequence shown here is derived from an EMBL/GenBank/DDBJ whole genome shotgun (WGS) entry which is preliminary data.</text>
</comment>
<dbReference type="EMBL" id="CADEPI010000423">
    <property type="protein sequence ID" value="CAB3385612.1"/>
    <property type="molecule type" value="Genomic_DNA"/>
</dbReference>
<dbReference type="GO" id="GO:0032418">
    <property type="term" value="P:lysosome localization"/>
    <property type="evidence" value="ECO:0007669"/>
    <property type="project" value="TreeGrafter"/>
</dbReference>
<dbReference type="InterPro" id="IPR037213">
    <property type="entry name" value="Run_dom_sf"/>
</dbReference>
<dbReference type="InterPro" id="IPR011993">
    <property type="entry name" value="PH-like_dom_sf"/>
</dbReference>
<keyword evidence="3" id="KW-0963">Cytoplasm</keyword>
<feature type="domain" description="RUN" evidence="6">
    <location>
        <begin position="55"/>
        <end position="178"/>
    </location>
</feature>
<gene>
    <name evidence="7" type="ORF">CLODIP_2_CD09173</name>
</gene>
<evidence type="ECO:0000256" key="3">
    <source>
        <dbReference type="ARBA" id="ARBA00022490"/>
    </source>
</evidence>
<dbReference type="InterPro" id="IPR053015">
    <property type="entry name" value="PH_domain-containing_M2"/>
</dbReference>
<organism evidence="7 8">
    <name type="scientific">Cloeon dipterum</name>
    <dbReference type="NCBI Taxonomy" id="197152"/>
    <lineage>
        <taxon>Eukaryota</taxon>
        <taxon>Metazoa</taxon>
        <taxon>Ecdysozoa</taxon>
        <taxon>Arthropoda</taxon>
        <taxon>Hexapoda</taxon>
        <taxon>Insecta</taxon>
        <taxon>Pterygota</taxon>
        <taxon>Palaeoptera</taxon>
        <taxon>Ephemeroptera</taxon>
        <taxon>Pisciforma</taxon>
        <taxon>Baetidae</taxon>
        <taxon>Cloeon</taxon>
    </lineage>
</organism>
<dbReference type="PROSITE" id="PS50826">
    <property type="entry name" value="RUN"/>
    <property type="match status" value="1"/>
</dbReference>
<evidence type="ECO:0008006" key="9">
    <source>
        <dbReference type="Google" id="ProtNLM"/>
    </source>
</evidence>
<dbReference type="SUPFAM" id="SSF50729">
    <property type="entry name" value="PH domain-like"/>
    <property type="match status" value="1"/>
</dbReference>
<dbReference type="InterPro" id="IPR057288">
    <property type="entry name" value="PH_PLEKHM2"/>
</dbReference>
<name>A0A8S1DX29_9INSE</name>
<evidence type="ECO:0000256" key="2">
    <source>
        <dbReference type="ARBA" id="ARBA00004656"/>
    </source>
</evidence>
<keyword evidence="4" id="KW-0458">Lysosome</keyword>
<evidence type="ECO:0000256" key="1">
    <source>
        <dbReference type="ARBA" id="ARBA00004496"/>
    </source>
</evidence>
<dbReference type="Gene3D" id="1.20.58.900">
    <property type="match status" value="1"/>
</dbReference>
<proteinExistence type="predicted"/>
<dbReference type="PANTHER" id="PTHR46556">
    <property type="entry name" value="PLECKSTRIN HOMOLOGY DOMAIN-CONTAINING FAMILY M MEMBER 2"/>
    <property type="match status" value="1"/>
</dbReference>
<keyword evidence="8" id="KW-1185">Reference proteome</keyword>
<dbReference type="InterPro" id="IPR047327">
    <property type="entry name" value="RUN_PLEKHM2"/>
</dbReference>
<evidence type="ECO:0000259" key="6">
    <source>
        <dbReference type="PROSITE" id="PS50826"/>
    </source>
</evidence>
<dbReference type="GO" id="GO:0005765">
    <property type="term" value="C:lysosomal membrane"/>
    <property type="evidence" value="ECO:0007669"/>
    <property type="project" value="UniProtKB-SubCell"/>
</dbReference>
<evidence type="ECO:0000256" key="4">
    <source>
        <dbReference type="ARBA" id="ARBA00023228"/>
    </source>
</evidence>
<reference evidence="7 8" key="1">
    <citation type="submission" date="2020-04" db="EMBL/GenBank/DDBJ databases">
        <authorList>
            <person name="Alioto T."/>
            <person name="Alioto T."/>
            <person name="Gomez Garrido J."/>
        </authorList>
    </citation>
    <scope>NUCLEOTIDE SEQUENCE [LARGE SCALE GENOMIC DNA]</scope>
</reference>
<feature type="domain" description="PH" evidence="5">
    <location>
        <begin position="542"/>
        <end position="639"/>
    </location>
</feature>
<dbReference type="GO" id="GO:0019894">
    <property type="term" value="F:kinesin binding"/>
    <property type="evidence" value="ECO:0007669"/>
    <property type="project" value="TreeGrafter"/>
</dbReference>
<dbReference type="GO" id="GO:0010008">
    <property type="term" value="C:endosome membrane"/>
    <property type="evidence" value="ECO:0007669"/>
    <property type="project" value="TreeGrafter"/>
</dbReference>
<dbReference type="Pfam" id="PF00169">
    <property type="entry name" value="PH"/>
    <property type="match status" value="1"/>
</dbReference>
<dbReference type="AlphaFoldDB" id="A0A8S1DX29"/>
<comment type="subcellular location">
    <subcellularLocation>
        <location evidence="1">Cytoplasm</location>
    </subcellularLocation>
    <subcellularLocation>
        <location evidence="2">Lysosome membrane</location>
    </subcellularLocation>
</comment>
<evidence type="ECO:0000259" key="5">
    <source>
        <dbReference type="PROSITE" id="PS50003"/>
    </source>
</evidence>
<dbReference type="Pfam" id="PF23142">
    <property type="entry name" value="PH_PLEKHM2"/>
    <property type="match status" value="1"/>
</dbReference>
<accession>A0A8S1DX29</accession>
<dbReference type="InterPro" id="IPR004012">
    <property type="entry name" value="Run_dom"/>
</dbReference>
<dbReference type="PROSITE" id="PS50003">
    <property type="entry name" value="PH_DOMAIN"/>
    <property type="match status" value="1"/>
</dbReference>
<dbReference type="Pfam" id="PF02759">
    <property type="entry name" value="RUN"/>
    <property type="match status" value="1"/>
</dbReference>
<dbReference type="SUPFAM" id="SSF140741">
    <property type="entry name" value="RUN domain-like"/>
    <property type="match status" value="1"/>
</dbReference>
<dbReference type="GO" id="GO:0032880">
    <property type="term" value="P:regulation of protein localization"/>
    <property type="evidence" value="ECO:0007669"/>
    <property type="project" value="TreeGrafter"/>
</dbReference>